<dbReference type="Gene3D" id="3.40.50.300">
    <property type="entry name" value="P-loop containing nucleotide triphosphate hydrolases"/>
    <property type="match status" value="1"/>
</dbReference>
<evidence type="ECO:0000313" key="1">
    <source>
        <dbReference type="EMBL" id="MBK1630526.1"/>
    </source>
</evidence>
<name>A0ABS1CF38_9GAMM</name>
<evidence type="ECO:0008006" key="3">
    <source>
        <dbReference type="Google" id="ProtNLM"/>
    </source>
</evidence>
<gene>
    <name evidence="1" type="ORF">CKO31_07155</name>
</gene>
<keyword evidence="2" id="KW-1185">Reference proteome</keyword>
<dbReference type="InterPro" id="IPR027417">
    <property type="entry name" value="P-loop_NTPase"/>
</dbReference>
<dbReference type="Proteomes" id="UP000748752">
    <property type="component" value="Unassembled WGS sequence"/>
</dbReference>
<organism evidence="1 2">
    <name type="scientific">Thiohalocapsa halophila</name>
    <dbReference type="NCBI Taxonomy" id="69359"/>
    <lineage>
        <taxon>Bacteria</taxon>
        <taxon>Pseudomonadati</taxon>
        <taxon>Pseudomonadota</taxon>
        <taxon>Gammaproteobacteria</taxon>
        <taxon>Chromatiales</taxon>
        <taxon>Chromatiaceae</taxon>
        <taxon>Thiohalocapsa</taxon>
    </lineage>
</organism>
<accession>A0ABS1CF38</accession>
<reference evidence="1 2" key="1">
    <citation type="journal article" date="2020" name="Microorganisms">
        <title>Osmotic Adaptation and Compatible Solute Biosynthesis of Phototrophic Bacteria as Revealed from Genome Analyses.</title>
        <authorList>
            <person name="Imhoff J.F."/>
            <person name="Rahn T."/>
            <person name="Kunzel S."/>
            <person name="Keller A."/>
            <person name="Neulinger S.C."/>
        </authorList>
    </citation>
    <scope>NUCLEOTIDE SEQUENCE [LARGE SCALE GENOMIC DNA]</scope>
    <source>
        <strain evidence="1 2">DSM 6210</strain>
    </source>
</reference>
<comment type="caution">
    <text evidence="1">The sequence shown here is derived from an EMBL/GenBank/DDBJ whole genome shotgun (WGS) entry which is preliminary data.</text>
</comment>
<dbReference type="EMBL" id="NRRV01000012">
    <property type="protein sequence ID" value="MBK1630526.1"/>
    <property type="molecule type" value="Genomic_DNA"/>
</dbReference>
<evidence type="ECO:0000313" key="2">
    <source>
        <dbReference type="Proteomes" id="UP000748752"/>
    </source>
</evidence>
<sequence>MRSAPSYVPDRGEAEYATAQMAVRRIAREGWKYGLGLMLVSQRPAQTEIETMARRMEGCSE</sequence>
<proteinExistence type="predicted"/>
<protein>
    <recommendedName>
        <fullName evidence="3">ATP-binding protein</fullName>
    </recommendedName>
</protein>